<protein>
    <submittedName>
        <fullName evidence="1">Uncharacterized protein</fullName>
    </submittedName>
</protein>
<proteinExistence type="predicted"/>
<name>A0A9Q1H8N7_HOLLE</name>
<evidence type="ECO:0000313" key="2">
    <source>
        <dbReference type="Proteomes" id="UP001152320"/>
    </source>
</evidence>
<dbReference type="EMBL" id="JAIZAY010000008">
    <property type="protein sequence ID" value="KAJ8037154.1"/>
    <property type="molecule type" value="Genomic_DNA"/>
</dbReference>
<keyword evidence="2" id="KW-1185">Reference proteome</keyword>
<evidence type="ECO:0000313" key="1">
    <source>
        <dbReference type="EMBL" id="KAJ8037154.1"/>
    </source>
</evidence>
<dbReference type="Proteomes" id="UP001152320">
    <property type="component" value="Chromosome 8"/>
</dbReference>
<reference evidence="1" key="1">
    <citation type="submission" date="2021-10" db="EMBL/GenBank/DDBJ databases">
        <title>Tropical sea cucumber genome reveals ecological adaptation and Cuvierian tubules defense mechanism.</title>
        <authorList>
            <person name="Chen T."/>
        </authorList>
    </citation>
    <scope>NUCLEOTIDE SEQUENCE</scope>
    <source>
        <strain evidence="1">Nanhai2018</strain>
        <tissue evidence="1">Muscle</tissue>
    </source>
</reference>
<comment type="caution">
    <text evidence="1">The sequence shown here is derived from an EMBL/GenBank/DDBJ whole genome shotgun (WGS) entry which is preliminary data.</text>
</comment>
<organism evidence="1 2">
    <name type="scientific">Holothuria leucospilota</name>
    <name type="common">Black long sea cucumber</name>
    <name type="synonym">Mertensiothuria leucospilota</name>
    <dbReference type="NCBI Taxonomy" id="206669"/>
    <lineage>
        <taxon>Eukaryota</taxon>
        <taxon>Metazoa</taxon>
        <taxon>Echinodermata</taxon>
        <taxon>Eleutherozoa</taxon>
        <taxon>Echinozoa</taxon>
        <taxon>Holothuroidea</taxon>
        <taxon>Aspidochirotacea</taxon>
        <taxon>Aspidochirotida</taxon>
        <taxon>Holothuriidae</taxon>
        <taxon>Holothuria</taxon>
    </lineage>
</organism>
<accession>A0A9Q1H8N7</accession>
<gene>
    <name evidence="1" type="ORF">HOLleu_17902</name>
</gene>
<sequence>MAFVKGVYQTQATSRVIRGRVGVTAGADEVIIGGIGVWLEYGVKGMVCISLFSLFTMPHSVMIS</sequence>
<dbReference type="AlphaFoldDB" id="A0A9Q1H8N7"/>